<dbReference type="GeneID" id="111087966"/>
<dbReference type="InterPro" id="IPR006875">
    <property type="entry name" value="Sarcoglycan"/>
</dbReference>
<evidence type="ECO:0000256" key="8">
    <source>
        <dbReference type="ARBA" id="ARBA00022989"/>
    </source>
</evidence>
<protein>
    <submittedName>
        <fullName evidence="15">Gamma-sarcoglycan-like</fullName>
    </submittedName>
</protein>
<evidence type="ECO:0000256" key="13">
    <source>
        <dbReference type="SAM" id="Phobius"/>
    </source>
</evidence>
<evidence type="ECO:0000256" key="6">
    <source>
        <dbReference type="ARBA" id="ARBA00022692"/>
    </source>
</evidence>
<evidence type="ECO:0000256" key="11">
    <source>
        <dbReference type="ARBA" id="ARBA00023180"/>
    </source>
</evidence>
<keyword evidence="9 13" id="KW-0472">Membrane</keyword>
<keyword evidence="6 13" id="KW-0812">Transmembrane</keyword>
<feature type="non-terminal residue" evidence="15">
    <location>
        <position position="162"/>
    </location>
</feature>
<dbReference type="RefSeq" id="XP_022252260.1">
    <property type="nucleotide sequence ID" value="XM_022396552.1"/>
</dbReference>
<keyword evidence="7" id="KW-0735">Signal-anchor</keyword>
<reference evidence="15" key="1">
    <citation type="submission" date="2025-08" db="UniProtKB">
        <authorList>
            <consortium name="RefSeq"/>
        </authorList>
    </citation>
    <scope>IDENTIFICATION</scope>
    <source>
        <tissue evidence="15">Muscle</tissue>
    </source>
</reference>
<keyword evidence="4" id="KW-1003">Cell membrane</keyword>
<evidence type="ECO:0000256" key="7">
    <source>
        <dbReference type="ARBA" id="ARBA00022968"/>
    </source>
</evidence>
<evidence type="ECO:0000256" key="10">
    <source>
        <dbReference type="ARBA" id="ARBA00023157"/>
    </source>
</evidence>
<evidence type="ECO:0000313" key="14">
    <source>
        <dbReference type="Proteomes" id="UP000694941"/>
    </source>
</evidence>
<dbReference type="PANTHER" id="PTHR12939">
    <property type="entry name" value="SARCOGLYCAN"/>
    <property type="match status" value="1"/>
</dbReference>
<dbReference type="Proteomes" id="UP000694941">
    <property type="component" value="Unplaced"/>
</dbReference>
<proteinExistence type="inferred from homology"/>
<sequence length="162" mass="18664">MRERCRKSTCISTNFTSSQSLQNPKKDPLIPDLWDQRYYFDKEGILPVAQRLTMGRGEASSATSPASQEWIARSGPDYDRYQHQLIYRIGIYGWRKRCLYLLVILLMAVVIINLALTIWIIKVMDFSIDGMGRLRVVENGLRLEGDAEFLHGLYAAEICSRE</sequence>
<comment type="similarity">
    <text evidence="3">Belongs to the sarcoglycan beta/delta/gamma/zeta family.</text>
</comment>
<comment type="subcellular location">
    <subcellularLocation>
        <location evidence="2">Cell membrane</location>
        <location evidence="2">Sarcolemma</location>
        <topology evidence="2">Single-pass type II membrane protein</topology>
    </subcellularLocation>
    <subcellularLocation>
        <location evidence="1">Cytoplasm</location>
        <location evidence="1">Cytoskeleton</location>
    </subcellularLocation>
</comment>
<keyword evidence="14" id="KW-1185">Reference proteome</keyword>
<evidence type="ECO:0000313" key="15">
    <source>
        <dbReference type="RefSeq" id="XP_022252260.1"/>
    </source>
</evidence>
<dbReference type="InterPro" id="IPR039972">
    <property type="entry name" value="Sarcoglycan_gamma/delta/zeta"/>
</dbReference>
<evidence type="ECO:0000256" key="9">
    <source>
        <dbReference type="ARBA" id="ARBA00023136"/>
    </source>
</evidence>
<evidence type="ECO:0000256" key="4">
    <source>
        <dbReference type="ARBA" id="ARBA00022475"/>
    </source>
</evidence>
<keyword evidence="12" id="KW-0206">Cytoskeleton</keyword>
<evidence type="ECO:0000256" key="3">
    <source>
        <dbReference type="ARBA" id="ARBA00007574"/>
    </source>
</evidence>
<gene>
    <name evidence="15" type="primary">LOC111087966</name>
</gene>
<evidence type="ECO:0000256" key="5">
    <source>
        <dbReference type="ARBA" id="ARBA00022490"/>
    </source>
</evidence>
<evidence type="ECO:0000256" key="1">
    <source>
        <dbReference type="ARBA" id="ARBA00004245"/>
    </source>
</evidence>
<name>A0ABM1T8Q4_LIMPO</name>
<evidence type="ECO:0000256" key="2">
    <source>
        <dbReference type="ARBA" id="ARBA00004274"/>
    </source>
</evidence>
<accession>A0ABM1T8Q4</accession>
<keyword evidence="10" id="KW-1015">Disulfide bond</keyword>
<feature type="transmembrane region" description="Helical" evidence="13">
    <location>
        <begin position="98"/>
        <end position="121"/>
    </location>
</feature>
<organism evidence="14 15">
    <name type="scientific">Limulus polyphemus</name>
    <name type="common">Atlantic horseshoe crab</name>
    <dbReference type="NCBI Taxonomy" id="6850"/>
    <lineage>
        <taxon>Eukaryota</taxon>
        <taxon>Metazoa</taxon>
        <taxon>Ecdysozoa</taxon>
        <taxon>Arthropoda</taxon>
        <taxon>Chelicerata</taxon>
        <taxon>Merostomata</taxon>
        <taxon>Xiphosura</taxon>
        <taxon>Limulidae</taxon>
        <taxon>Limulus</taxon>
    </lineage>
</organism>
<evidence type="ECO:0000256" key="12">
    <source>
        <dbReference type="ARBA" id="ARBA00023212"/>
    </source>
</evidence>
<keyword evidence="5" id="KW-0963">Cytoplasm</keyword>
<keyword evidence="11" id="KW-0325">Glycoprotein</keyword>
<dbReference type="Pfam" id="PF04790">
    <property type="entry name" value="Sarcoglycan_1"/>
    <property type="match status" value="1"/>
</dbReference>
<dbReference type="PANTHER" id="PTHR12939:SF10">
    <property type="entry name" value="EG:4F1.1 PROTEIN"/>
    <property type="match status" value="1"/>
</dbReference>
<keyword evidence="8 13" id="KW-1133">Transmembrane helix</keyword>